<keyword evidence="4 7" id="KW-0812">Transmembrane</keyword>
<comment type="subunit">
    <text evidence="7">The complex comprises the extracytoplasmic solute receptor protein and the two transmembrane proteins.</text>
</comment>
<evidence type="ECO:0000256" key="2">
    <source>
        <dbReference type="ARBA" id="ARBA00022475"/>
    </source>
</evidence>
<dbReference type="PANTHER" id="PTHR33362:SF5">
    <property type="entry name" value="C4-DICARBOXYLATE TRAP TRANSPORTER LARGE PERMEASE PROTEIN DCTM"/>
    <property type="match status" value="1"/>
</dbReference>
<comment type="similarity">
    <text evidence="7">Belongs to the TRAP transporter large permease family.</text>
</comment>
<dbReference type="EMBL" id="CP014226">
    <property type="protein sequence ID" value="AMD00486.1"/>
    <property type="molecule type" value="Genomic_DNA"/>
</dbReference>
<feature type="transmembrane region" description="Helical" evidence="7">
    <location>
        <begin position="219"/>
        <end position="243"/>
    </location>
</feature>
<organism evidence="9 10">
    <name type="scientific">Halomonas chromatireducens</name>
    <dbReference type="NCBI Taxonomy" id="507626"/>
    <lineage>
        <taxon>Bacteria</taxon>
        <taxon>Pseudomonadati</taxon>
        <taxon>Pseudomonadota</taxon>
        <taxon>Gammaproteobacteria</taxon>
        <taxon>Oceanospirillales</taxon>
        <taxon>Halomonadaceae</taxon>
        <taxon>Halomonas</taxon>
    </lineage>
</organism>
<evidence type="ECO:0000259" key="8">
    <source>
        <dbReference type="Pfam" id="PF06808"/>
    </source>
</evidence>
<feature type="domain" description="TRAP C4-dicarboxylate transport system permease DctM subunit" evidence="8">
    <location>
        <begin position="10"/>
        <end position="424"/>
    </location>
</feature>
<proteinExistence type="inferred from homology"/>
<dbReference type="OrthoDB" id="9796052at2"/>
<feature type="transmembrane region" description="Helical" evidence="7">
    <location>
        <begin position="143"/>
        <end position="165"/>
    </location>
</feature>
<name>A0A120JVW9_9GAMM</name>
<evidence type="ECO:0000256" key="7">
    <source>
        <dbReference type="RuleBase" id="RU369079"/>
    </source>
</evidence>
<keyword evidence="7" id="KW-0813">Transport</keyword>
<keyword evidence="6 7" id="KW-0472">Membrane</keyword>
<evidence type="ECO:0000256" key="3">
    <source>
        <dbReference type="ARBA" id="ARBA00022519"/>
    </source>
</evidence>
<sequence>MLTLSLATIFTLALLLGSGVWIAFALIGTAWVALAFFSPFAPGPILASDFWGASYGWDLTALPMFIWMGEILFRSGLADSMFRGLSPWLNRLPGRLLHTNIIGSGMFAAVCGSSAATCATVGKMTLPELERRGYDSGMAIGTLASASTLGLLIPPSIVLIVYGVVTEQSISRLFMAGIGPGLLILALFMTYLILWSLLKGNRQGLTGHDESSMPLAEKLRHTLSLLPVLLLIGGIIVSIYGGLASPTEAAAVGVVLSIVIARCTGSFGLATFKASLFAAVRTACMIAFIIAGASFLTSAMGFTQVPMQLARAIGEMGLSPTMLLVALTVLLLIMGCFLDGISLILLVTAILMPLVSAAGFDLIWFGIYLVVVVEMSQITPPVGFNLFVIQGLTGKDIVTITKATLPFFLLMMLSIVLLHLFPEIALYLPQAMTR</sequence>
<dbReference type="PATRIC" id="fig|507626.3.peg.1404"/>
<feature type="transmembrane region" description="Helical" evidence="7">
    <location>
        <begin position="97"/>
        <end position="122"/>
    </location>
</feature>
<evidence type="ECO:0000256" key="4">
    <source>
        <dbReference type="ARBA" id="ARBA00022692"/>
    </source>
</evidence>
<dbReference type="NCBIfam" id="TIGR00786">
    <property type="entry name" value="dctM"/>
    <property type="match status" value="1"/>
</dbReference>
<dbReference type="RefSeq" id="WP_066446855.1">
    <property type="nucleotide sequence ID" value="NZ_CP014226.1"/>
</dbReference>
<dbReference type="STRING" id="507626.LOKO_01418"/>
<evidence type="ECO:0000256" key="5">
    <source>
        <dbReference type="ARBA" id="ARBA00022989"/>
    </source>
</evidence>
<evidence type="ECO:0000313" key="10">
    <source>
        <dbReference type="Proteomes" id="UP000063387"/>
    </source>
</evidence>
<reference evidence="9 10" key="2">
    <citation type="submission" date="2016-02" db="EMBL/GenBank/DDBJ databases">
        <authorList>
            <person name="Wen L."/>
            <person name="He K."/>
            <person name="Yang H."/>
        </authorList>
    </citation>
    <scope>NUCLEOTIDE SEQUENCE [LARGE SCALE GENOMIC DNA]</scope>
    <source>
        <strain evidence="9 10">AGD 8-3</strain>
    </source>
</reference>
<feature type="transmembrane region" description="Helical" evidence="7">
    <location>
        <begin position="407"/>
        <end position="428"/>
    </location>
</feature>
<evidence type="ECO:0000256" key="1">
    <source>
        <dbReference type="ARBA" id="ARBA00004429"/>
    </source>
</evidence>
<feature type="transmembrane region" description="Helical" evidence="7">
    <location>
        <begin position="249"/>
        <end position="270"/>
    </location>
</feature>
<evidence type="ECO:0000256" key="6">
    <source>
        <dbReference type="ARBA" id="ARBA00023136"/>
    </source>
</evidence>
<comment type="caution">
    <text evidence="7">Lacks conserved residue(s) required for the propagation of feature annotation.</text>
</comment>
<dbReference type="InterPro" id="IPR004681">
    <property type="entry name" value="TRAP_DctM"/>
</dbReference>
<reference evidence="9 10" key="1">
    <citation type="journal article" date="2016" name="Genome Announc.">
        <title>Draft Genome Sequence of 'Halomonas chromatireducens' Strain AGD 8-3, a Haloalkaliphilic Chromate- and Selenite-Reducing Gammaproteobacterium.</title>
        <authorList>
            <person name="Sharko F.S."/>
            <person name="Shapovalova A.A."/>
            <person name="Tsygankova S.V."/>
            <person name="Komova A.V."/>
            <person name="Boulygina E.S."/>
            <person name="Teslyuk A.B."/>
            <person name="Gotovtsev P.M."/>
            <person name="Namsaraev Z.B."/>
            <person name="Khijniak T.V."/>
            <person name="Nedoluzhko A.V."/>
            <person name="Vasilov R.G."/>
        </authorList>
    </citation>
    <scope>NUCLEOTIDE SEQUENCE [LARGE SCALE GENOMIC DNA]</scope>
    <source>
        <strain evidence="9 10">AGD 8-3</strain>
    </source>
</reference>
<dbReference type="GO" id="GO:0022857">
    <property type="term" value="F:transmembrane transporter activity"/>
    <property type="evidence" value="ECO:0007669"/>
    <property type="project" value="UniProtKB-UniRule"/>
</dbReference>
<dbReference type="PIRSF" id="PIRSF006066">
    <property type="entry name" value="HI0050"/>
    <property type="match status" value="1"/>
</dbReference>
<feature type="transmembrane region" description="Helical" evidence="7">
    <location>
        <begin position="282"/>
        <end position="302"/>
    </location>
</feature>
<comment type="function">
    <text evidence="7">Part of the tripartite ATP-independent periplasmic (TRAP) transport system.</text>
</comment>
<dbReference type="KEGG" id="hco:LOKO_01418"/>
<dbReference type="AlphaFoldDB" id="A0A120JVW9"/>
<comment type="subcellular location">
    <subcellularLocation>
        <location evidence="1 7">Cell inner membrane</location>
        <topology evidence="1 7">Multi-pass membrane protein</topology>
    </subcellularLocation>
</comment>
<keyword evidence="2" id="KW-1003">Cell membrane</keyword>
<keyword evidence="10" id="KW-1185">Reference proteome</keyword>
<protein>
    <recommendedName>
        <fullName evidence="7">TRAP transporter large permease protein</fullName>
    </recommendedName>
</protein>
<dbReference type="Proteomes" id="UP000063387">
    <property type="component" value="Chromosome"/>
</dbReference>
<accession>A0A120JVW9</accession>
<feature type="transmembrane region" description="Helical" evidence="7">
    <location>
        <begin position="59"/>
        <end position="77"/>
    </location>
</feature>
<keyword evidence="5 7" id="KW-1133">Transmembrane helix</keyword>
<dbReference type="InterPro" id="IPR010656">
    <property type="entry name" value="DctM"/>
</dbReference>
<keyword evidence="3 7" id="KW-0997">Cell inner membrane</keyword>
<feature type="transmembrane region" description="Helical" evidence="7">
    <location>
        <begin position="177"/>
        <end position="198"/>
    </location>
</feature>
<gene>
    <name evidence="9" type="primary">siaT_8</name>
    <name evidence="9" type="ORF">LOKO_01418</name>
</gene>
<evidence type="ECO:0000313" key="9">
    <source>
        <dbReference type="EMBL" id="AMD00486.1"/>
    </source>
</evidence>
<dbReference type="GO" id="GO:0005886">
    <property type="term" value="C:plasma membrane"/>
    <property type="evidence" value="ECO:0007669"/>
    <property type="project" value="UniProtKB-SubCell"/>
</dbReference>
<feature type="transmembrane region" description="Helical" evidence="7">
    <location>
        <begin position="322"/>
        <end position="355"/>
    </location>
</feature>
<dbReference type="Pfam" id="PF06808">
    <property type="entry name" value="DctM"/>
    <property type="match status" value="1"/>
</dbReference>
<dbReference type="PANTHER" id="PTHR33362">
    <property type="entry name" value="SIALIC ACID TRAP TRANSPORTER PERMEASE PROTEIN SIAT-RELATED"/>
    <property type="match status" value="1"/>
</dbReference>